<dbReference type="Pfam" id="PF01966">
    <property type="entry name" value="HD"/>
    <property type="match status" value="1"/>
</dbReference>
<comment type="caution">
    <text evidence="2">The sequence shown here is derived from an EMBL/GenBank/DDBJ whole genome shotgun (WGS) entry which is preliminary data.</text>
</comment>
<accession>A0ABR6ZEU7</accession>
<name>A0ABR6ZEU7_9BURK</name>
<reference evidence="2 3" key="1">
    <citation type="submission" date="2020-08" db="EMBL/GenBank/DDBJ databases">
        <title>Novel species isolated from subtropical streams in China.</title>
        <authorList>
            <person name="Lu H."/>
        </authorList>
    </citation>
    <scope>NUCLEOTIDE SEQUENCE [LARGE SCALE GENOMIC DNA]</scope>
    <source>
        <strain evidence="2 3">NL8W</strain>
    </source>
</reference>
<dbReference type="SUPFAM" id="SSF109604">
    <property type="entry name" value="HD-domain/PDEase-like"/>
    <property type="match status" value="1"/>
</dbReference>
<dbReference type="EMBL" id="JACOFX010000015">
    <property type="protein sequence ID" value="MBC3910264.1"/>
    <property type="molecule type" value="Genomic_DNA"/>
</dbReference>
<evidence type="ECO:0000313" key="2">
    <source>
        <dbReference type="EMBL" id="MBC3910264.1"/>
    </source>
</evidence>
<dbReference type="RefSeq" id="WP_186955775.1">
    <property type="nucleotide sequence ID" value="NZ_JACOFX010000015.1"/>
</dbReference>
<proteinExistence type="predicted"/>
<keyword evidence="3" id="KW-1185">Reference proteome</keyword>
<dbReference type="InterPro" id="IPR006674">
    <property type="entry name" value="HD_domain"/>
</dbReference>
<organism evidence="2 3">
    <name type="scientific">Undibacterium umbellatum</name>
    <dbReference type="NCBI Taxonomy" id="2762300"/>
    <lineage>
        <taxon>Bacteria</taxon>
        <taxon>Pseudomonadati</taxon>
        <taxon>Pseudomonadota</taxon>
        <taxon>Betaproteobacteria</taxon>
        <taxon>Burkholderiales</taxon>
        <taxon>Oxalobacteraceae</taxon>
        <taxon>Undibacterium</taxon>
    </lineage>
</organism>
<evidence type="ECO:0000313" key="3">
    <source>
        <dbReference type="Proteomes" id="UP000646911"/>
    </source>
</evidence>
<feature type="domain" description="HD" evidence="1">
    <location>
        <begin position="22"/>
        <end position="121"/>
    </location>
</feature>
<gene>
    <name evidence="2" type="ORF">H8L47_22110</name>
</gene>
<protein>
    <submittedName>
        <fullName evidence="2">HD domain-containing protein</fullName>
    </submittedName>
</protein>
<dbReference type="Proteomes" id="UP000646911">
    <property type="component" value="Unassembled WGS sequence"/>
</dbReference>
<sequence>MLNTKAEAYQLLSCLGASERLLTHVKLVGEAAELLISNFEDMDVQFDANLIRLGTAIHDAGKILHPHELDGPGSMHEPAGEKMLLAQGVQAAAARCCVTHAQWQHGDLSLEELAVAAADKLWKGKREAELELKLIQAIALQKQVDHWDVFTRLDDVFETIAADGSERLQRSRLVTIS</sequence>
<evidence type="ECO:0000259" key="1">
    <source>
        <dbReference type="Pfam" id="PF01966"/>
    </source>
</evidence>